<dbReference type="InterPro" id="IPR046171">
    <property type="entry name" value="DUF6173"/>
</dbReference>
<dbReference type="RefSeq" id="WP_153215694.1">
    <property type="nucleotide sequence ID" value="NZ_WIBF01000005.1"/>
</dbReference>
<keyword evidence="2" id="KW-1185">Reference proteome</keyword>
<dbReference type="EMBL" id="WIBF01000005">
    <property type="protein sequence ID" value="MQQ08745.1"/>
    <property type="molecule type" value="Genomic_DNA"/>
</dbReference>
<name>A0A843YGE4_9RHOB</name>
<gene>
    <name evidence="1" type="ORF">GFB49_09795</name>
</gene>
<dbReference type="AlphaFoldDB" id="A0A843YGE4"/>
<protein>
    <submittedName>
        <fullName evidence="1">Uncharacterized protein</fullName>
    </submittedName>
</protein>
<proteinExistence type="predicted"/>
<organism evidence="1 2">
    <name type="scientific">Tritonibacter litoralis</name>
    <dbReference type="NCBI Taxonomy" id="2662264"/>
    <lineage>
        <taxon>Bacteria</taxon>
        <taxon>Pseudomonadati</taxon>
        <taxon>Pseudomonadota</taxon>
        <taxon>Alphaproteobacteria</taxon>
        <taxon>Rhodobacterales</taxon>
        <taxon>Paracoccaceae</taxon>
        <taxon>Tritonibacter</taxon>
    </lineage>
</organism>
<accession>A0A843YGE4</accession>
<reference evidence="1 2" key="1">
    <citation type="submission" date="2019-10" db="EMBL/GenBank/DDBJ databases">
        <title>Epibacterium sp. nov., isolated from seawater.</title>
        <authorList>
            <person name="Zhang X."/>
            <person name="Li N."/>
        </authorList>
    </citation>
    <scope>NUCLEOTIDE SEQUENCE [LARGE SCALE GENOMIC DNA]</scope>
    <source>
        <strain evidence="1 2">SM1979</strain>
    </source>
</reference>
<dbReference type="Pfam" id="PF19670">
    <property type="entry name" value="DUF6173"/>
    <property type="match status" value="1"/>
</dbReference>
<evidence type="ECO:0000313" key="2">
    <source>
        <dbReference type="Proteomes" id="UP000444174"/>
    </source>
</evidence>
<dbReference type="Proteomes" id="UP000444174">
    <property type="component" value="Unassembled WGS sequence"/>
</dbReference>
<sequence length="152" mass="16686">MDNKIETSAEVAESAVLPCVHEVHTDPDACAGLTDVPEELQKPVETKSQARWAYERLVLYIQNFEQQLDSEHEVAMGMTGGDAGVLRIEGIGYFDPDIVTFYGSDGSGARTQLVQHVTQLNVMLRATQKPVKEAPANRIGFRLAKDLETPTA</sequence>
<evidence type="ECO:0000313" key="1">
    <source>
        <dbReference type="EMBL" id="MQQ08745.1"/>
    </source>
</evidence>
<comment type="caution">
    <text evidence="1">The sequence shown here is derived from an EMBL/GenBank/DDBJ whole genome shotgun (WGS) entry which is preliminary data.</text>
</comment>